<dbReference type="Proteomes" id="UP000233440">
    <property type="component" value="Unassembled WGS sequence"/>
</dbReference>
<protein>
    <submittedName>
        <fullName evidence="4">Amidohydrolase</fullName>
    </submittedName>
</protein>
<accession>A0A2N3LP24</accession>
<dbReference type="PANTHER" id="PTHR11014:SF63">
    <property type="entry name" value="METALLOPEPTIDASE, PUTATIVE (AFU_ORTHOLOGUE AFUA_6G09600)-RELATED"/>
    <property type="match status" value="1"/>
</dbReference>
<proteinExistence type="predicted"/>
<keyword evidence="1 4" id="KW-0378">Hydrolase</keyword>
<comment type="cofactor">
    <cofactor evidence="2">
        <name>Mn(2+)</name>
        <dbReference type="ChEBI" id="CHEBI:29035"/>
    </cofactor>
    <text evidence="2">The Mn(2+) ion enhances activity.</text>
</comment>
<dbReference type="CDD" id="cd03886">
    <property type="entry name" value="M20_Acy1"/>
    <property type="match status" value="1"/>
</dbReference>
<dbReference type="EMBL" id="PIQO01000002">
    <property type="protein sequence ID" value="PKR86368.1"/>
    <property type="molecule type" value="Genomic_DNA"/>
</dbReference>
<dbReference type="InterPro" id="IPR036264">
    <property type="entry name" value="Bact_exopeptidase_dim_dom"/>
</dbReference>
<keyword evidence="5" id="KW-1185">Reference proteome</keyword>
<organism evidence="4 5">
    <name type="scientific">Heyndrickxia camelliae</name>
    <dbReference type="NCBI Taxonomy" id="1707093"/>
    <lineage>
        <taxon>Bacteria</taxon>
        <taxon>Bacillati</taxon>
        <taxon>Bacillota</taxon>
        <taxon>Bacilli</taxon>
        <taxon>Bacillales</taxon>
        <taxon>Bacillaceae</taxon>
        <taxon>Heyndrickxia</taxon>
    </lineage>
</organism>
<dbReference type="Gene3D" id="3.40.630.10">
    <property type="entry name" value="Zn peptidases"/>
    <property type="match status" value="1"/>
</dbReference>
<evidence type="ECO:0000259" key="3">
    <source>
        <dbReference type="Pfam" id="PF07687"/>
    </source>
</evidence>
<dbReference type="PANTHER" id="PTHR11014">
    <property type="entry name" value="PEPTIDASE M20 FAMILY MEMBER"/>
    <property type="match status" value="1"/>
</dbReference>
<dbReference type="SUPFAM" id="SSF55031">
    <property type="entry name" value="Bacterial exopeptidase dimerisation domain"/>
    <property type="match status" value="1"/>
</dbReference>
<evidence type="ECO:0000256" key="2">
    <source>
        <dbReference type="PIRSR" id="PIRSR005962-1"/>
    </source>
</evidence>
<dbReference type="InterPro" id="IPR017439">
    <property type="entry name" value="Amidohydrolase"/>
</dbReference>
<evidence type="ECO:0000313" key="4">
    <source>
        <dbReference type="EMBL" id="PKR86368.1"/>
    </source>
</evidence>
<dbReference type="SUPFAM" id="SSF53187">
    <property type="entry name" value="Zn-dependent exopeptidases"/>
    <property type="match status" value="1"/>
</dbReference>
<feature type="binding site" evidence="2">
    <location>
        <position position="141"/>
    </location>
    <ligand>
        <name>Mn(2+)</name>
        <dbReference type="ChEBI" id="CHEBI:29035"/>
        <label>2</label>
    </ligand>
</feature>
<dbReference type="Gene3D" id="3.30.70.360">
    <property type="match status" value="1"/>
</dbReference>
<evidence type="ECO:0000313" key="5">
    <source>
        <dbReference type="Proteomes" id="UP000233440"/>
    </source>
</evidence>
<comment type="caution">
    <text evidence="4">The sequence shown here is derived from an EMBL/GenBank/DDBJ whole genome shotgun (WGS) entry which is preliminary data.</text>
</comment>
<dbReference type="OrthoDB" id="9776731at2"/>
<keyword evidence="2" id="KW-0479">Metal-binding</keyword>
<dbReference type="InterPro" id="IPR011650">
    <property type="entry name" value="Peptidase_M20_dimer"/>
</dbReference>
<dbReference type="NCBIfam" id="TIGR01891">
    <property type="entry name" value="amidohydrolases"/>
    <property type="match status" value="1"/>
</dbReference>
<reference evidence="4 5" key="1">
    <citation type="submission" date="2017-11" db="EMBL/GenBank/DDBJ databases">
        <title>Bacillus camelliae sp. nov., isolated from pu'er tea.</title>
        <authorList>
            <person name="Niu L."/>
        </authorList>
    </citation>
    <scope>NUCLEOTIDE SEQUENCE [LARGE SCALE GENOMIC DNA]</scope>
    <source>
        <strain evidence="4 5">7578-1</strain>
    </source>
</reference>
<gene>
    <name evidence="4" type="ORF">CWO92_04515</name>
</gene>
<dbReference type="AlphaFoldDB" id="A0A2N3LP24"/>
<dbReference type="Pfam" id="PF01546">
    <property type="entry name" value="Peptidase_M20"/>
    <property type="match status" value="1"/>
</dbReference>
<sequence>MIEKEDLLQQAQEIFPWLIKMRRDFHTYPEFGMEEYRTKDKICEYLNEMGIPYTAGIANTGVVGLIKGDQDGKTIALRADMDALPILEQSDVPYKSTIDGKMHACGHDAHMTVLLGAAKLLNQNKHLLKGNIKLLFQPAEETVGGAVPMIKEGVLEDPKVDAIFGLHVDTDLPVGKIGVKYGQMNASSDTIFITVKGQNAHGAYAYMGKDAIVIAAQVISALQTIVSRGVDARESAVISLGTIHGGTQGNIVADEVKLVGTVRTLIPEIRESVLQKLEDTVTFVAKGMGGHAVLTVEPGYTSLINADEMVDIVKASGETLIGKENVKVLTKPSLGVEDFAFFAKEIPGAFFRLGVRNNEKGIIHDVHTPLFNIDEHSLKIGVAMQVANALRFLG</sequence>
<dbReference type="RefSeq" id="WP_101353006.1">
    <property type="nucleotide sequence ID" value="NZ_PIQO01000002.1"/>
</dbReference>
<dbReference type="PIRSF" id="PIRSF005962">
    <property type="entry name" value="Pept_M20D_amidohydro"/>
    <property type="match status" value="1"/>
</dbReference>
<feature type="binding site" evidence="2">
    <location>
        <position position="367"/>
    </location>
    <ligand>
        <name>Mn(2+)</name>
        <dbReference type="ChEBI" id="CHEBI:29035"/>
        <label>2</label>
    </ligand>
</feature>
<keyword evidence="2" id="KW-0464">Manganese</keyword>
<dbReference type="Pfam" id="PF07687">
    <property type="entry name" value="M20_dimer"/>
    <property type="match status" value="1"/>
</dbReference>
<feature type="binding site" evidence="2">
    <location>
        <position position="107"/>
    </location>
    <ligand>
        <name>Mn(2+)</name>
        <dbReference type="ChEBI" id="CHEBI:29035"/>
        <label>2</label>
    </ligand>
</feature>
<name>A0A2N3LP24_9BACI</name>
<feature type="binding site" evidence="2">
    <location>
        <position position="105"/>
    </location>
    <ligand>
        <name>Mn(2+)</name>
        <dbReference type="ChEBI" id="CHEBI:29035"/>
        <label>2</label>
    </ligand>
</feature>
<dbReference type="GO" id="GO:0019877">
    <property type="term" value="P:diaminopimelate biosynthetic process"/>
    <property type="evidence" value="ECO:0007669"/>
    <property type="project" value="UniProtKB-ARBA"/>
</dbReference>
<evidence type="ECO:0000256" key="1">
    <source>
        <dbReference type="ARBA" id="ARBA00022801"/>
    </source>
</evidence>
<dbReference type="InterPro" id="IPR002933">
    <property type="entry name" value="Peptidase_M20"/>
</dbReference>
<dbReference type="GO" id="GO:0046872">
    <property type="term" value="F:metal ion binding"/>
    <property type="evidence" value="ECO:0007669"/>
    <property type="project" value="UniProtKB-KW"/>
</dbReference>
<dbReference type="GO" id="GO:0050118">
    <property type="term" value="F:N-acetyldiaminopimelate deacetylase activity"/>
    <property type="evidence" value="ECO:0007669"/>
    <property type="project" value="UniProtKB-ARBA"/>
</dbReference>
<feature type="binding site" evidence="2">
    <location>
        <position position="167"/>
    </location>
    <ligand>
        <name>Mn(2+)</name>
        <dbReference type="ChEBI" id="CHEBI:29035"/>
        <label>2</label>
    </ligand>
</feature>
<feature type="domain" description="Peptidase M20 dimerisation" evidence="3">
    <location>
        <begin position="191"/>
        <end position="282"/>
    </location>
</feature>
<dbReference type="FunFam" id="3.30.70.360:FF:000001">
    <property type="entry name" value="N-acetyldiaminopimelate deacetylase"/>
    <property type="match status" value="1"/>
</dbReference>